<keyword evidence="5" id="KW-0963">Cytoplasm</keyword>
<evidence type="ECO:0000256" key="8">
    <source>
        <dbReference type="ARBA" id="ARBA00023139"/>
    </source>
</evidence>
<dbReference type="InterPro" id="IPR000095">
    <property type="entry name" value="CRIB_dom"/>
</dbReference>
<comment type="similarity">
    <text evidence="3">Belongs to the CDC42SE/SPEC family.</text>
</comment>
<dbReference type="PANTHER" id="PTHR13502:SF6">
    <property type="entry name" value="CDC42 SMALL EFFECTOR PROTEIN HOMOLOG"/>
    <property type="match status" value="1"/>
</dbReference>
<evidence type="ECO:0000256" key="11">
    <source>
        <dbReference type="SAM" id="MobiDB-lite"/>
    </source>
</evidence>
<dbReference type="Gene3D" id="3.90.810.10">
    <property type="entry name" value="CRIB domain"/>
    <property type="match status" value="1"/>
</dbReference>
<proteinExistence type="inferred from homology"/>
<comment type="subcellular location">
    <subcellularLocation>
        <location evidence="1">Cell membrane</location>
        <topology evidence="1">Lipid-anchor</topology>
    </subcellularLocation>
    <subcellularLocation>
        <location evidence="2">Cytoplasm</location>
        <location evidence="2">Cytoskeleton</location>
    </subcellularLocation>
</comment>
<evidence type="ECO:0000256" key="4">
    <source>
        <dbReference type="ARBA" id="ARBA00022475"/>
    </source>
</evidence>
<dbReference type="PANTHER" id="PTHR13502">
    <property type="entry name" value="CDC42 SMALL EFFECTOR PROTEIN HOMOLOG"/>
    <property type="match status" value="1"/>
</dbReference>
<dbReference type="EMBL" id="JASJQH010000470">
    <property type="protein sequence ID" value="KAK9764222.1"/>
    <property type="molecule type" value="Genomic_DNA"/>
</dbReference>
<dbReference type="Proteomes" id="UP001479436">
    <property type="component" value="Unassembled WGS sequence"/>
</dbReference>
<evidence type="ECO:0000259" key="12">
    <source>
        <dbReference type="PROSITE" id="PS50108"/>
    </source>
</evidence>
<dbReference type="InterPro" id="IPR036936">
    <property type="entry name" value="CRIB_dom_sf"/>
</dbReference>
<feature type="region of interest" description="Disordered" evidence="11">
    <location>
        <begin position="97"/>
        <end position="136"/>
    </location>
</feature>
<keyword evidence="7" id="KW-0472">Membrane</keyword>
<sequence length="136" mass="15000">MGFLKNCNCFGSNDDDVLLSELPNRYGQNKTHRPNDKRPKRKIDKSAIGKPSNFQHTGHIGIGELQSGVVDRVDPERIKKQMAEIAAVLNFDDIMVPEAEPSQTNKSIGEEESPIDKEKGINPSKNVSLEGPGFVV</sequence>
<accession>A0ABR2WRZ6</accession>
<keyword evidence="14" id="KW-1185">Reference proteome</keyword>
<evidence type="ECO:0000256" key="3">
    <source>
        <dbReference type="ARBA" id="ARBA00005720"/>
    </source>
</evidence>
<comment type="caution">
    <text evidence="13">The sequence shown here is derived from an EMBL/GenBank/DDBJ whole genome shotgun (WGS) entry which is preliminary data.</text>
</comment>
<keyword evidence="8" id="KW-0564">Palmitate</keyword>
<keyword evidence="9" id="KW-0206">Cytoskeleton</keyword>
<feature type="region of interest" description="Disordered" evidence="11">
    <location>
        <begin position="24"/>
        <end position="61"/>
    </location>
</feature>
<dbReference type="PROSITE" id="PS50108">
    <property type="entry name" value="CRIB"/>
    <property type="match status" value="1"/>
</dbReference>
<evidence type="ECO:0000256" key="6">
    <source>
        <dbReference type="ARBA" id="ARBA00022960"/>
    </source>
</evidence>
<keyword evidence="4" id="KW-1003">Cell membrane</keyword>
<gene>
    <name evidence="13" type="ORF">K7432_008453</name>
</gene>
<protein>
    <recommendedName>
        <fullName evidence="12">CRIB domain-containing protein</fullName>
    </recommendedName>
</protein>
<evidence type="ECO:0000256" key="1">
    <source>
        <dbReference type="ARBA" id="ARBA00004193"/>
    </source>
</evidence>
<evidence type="ECO:0000256" key="5">
    <source>
        <dbReference type="ARBA" id="ARBA00022490"/>
    </source>
</evidence>
<evidence type="ECO:0000256" key="10">
    <source>
        <dbReference type="ARBA" id="ARBA00023288"/>
    </source>
</evidence>
<evidence type="ECO:0000256" key="7">
    <source>
        <dbReference type="ARBA" id="ARBA00023136"/>
    </source>
</evidence>
<evidence type="ECO:0000313" key="14">
    <source>
        <dbReference type="Proteomes" id="UP001479436"/>
    </source>
</evidence>
<keyword evidence="6" id="KW-0133">Cell shape</keyword>
<organism evidence="13 14">
    <name type="scientific">Basidiobolus ranarum</name>
    <dbReference type="NCBI Taxonomy" id="34480"/>
    <lineage>
        <taxon>Eukaryota</taxon>
        <taxon>Fungi</taxon>
        <taxon>Fungi incertae sedis</taxon>
        <taxon>Zoopagomycota</taxon>
        <taxon>Entomophthoromycotina</taxon>
        <taxon>Basidiobolomycetes</taxon>
        <taxon>Basidiobolales</taxon>
        <taxon>Basidiobolaceae</taxon>
        <taxon>Basidiobolus</taxon>
    </lineage>
</organism>
<evidence type="ECO:0000313" key="13">
    <source>
        <dbReference type="EMBL" id="KAK9764222.1"/>
    </source>
</evidence>
<feature type="domain" description="CRIB" evidence="12">
    <location>
        <begin position="48"/>
        <end position="61"/>
    </location>
</feature>
<evidence type="ECO:0000256" key="2">
    <source>
        <dbReference type="ARBA" id="ARBA00004245"/>
    </source>
</evidence>
<reference evidence="13 14" key="1">
    <citation type="submission" date="2023-04" db="EMBL/GenBank/DDBJ databases">
        <title>Genome of Basidiobolus ranarum AG-B5.</title>
        <authorList>
            <person name="Stajich J.E."/>
            <person name="Carter-House D."/>
            <person name="Gryganskyi A."/>
        </authorList>
    </citation>
    <scope>NUCLEOTIDE SEQUENCE [LARGE SCALE GENOMIC DNA]</scope>
    <source>
        <strain evidence="13 14">AG-B5</strain>
    </source>
</reference>
<evidence type="ECO:0000256" key="9">
    <source>
        <dbReference type="ARBA" id="ARBA00023212"/>
    </source>
</evidence>
<dbReference type="InterPro" id="IPR039056">
    <property type="entry name" value="SPEC"/>
</dbReference>
<keyword evidence="10" id="KW-0449">Lipoprotein</keyword>
<name>A0ABR2WRZ6_9FUNG</name>